<dbReference type="RefSeq" id="WP_109757219.1">
    <property type="nucleotide sequence ID" value="NZ_CP034588.1"/>
</dbReference>
<protein>
    <recommendedName>
        <fullName evidence="5">PepSY domain-containing protein</fullName>
    </recommendedName>
</protein>
<accession>A0A316GBM7</accession>
<proteinExistence type="predicted"/>
<evidence type="ECO:0000256" key="2">
    <source>
        <dbReference type="SAM" id="SignalP"/>
    </source>
</evidence>
<evidence type="ECO:0008006" key="5">
    <source>
        <dbReference type="Google" id="ProtNLM"/>
    </source>
</evidence>
<reference evidence="3 4" key="1">
    <citation type="submission" date="2018-05" db="EMBL/GenBank/DDBJ databases">
        <title>Genomic Encyclopedia of Type Strains, Phase IV (KMG-IV): sequencing the most valuable type-strain genomes for metagenomic binning, comparative biology and taxonomic classification.</title>
        <authorList>
            <person name="Goeker M."/>
        </authorList>
    </citation>
    <scope>NUCLEOTIDE SEQUENCE [LARGE SCALE GENOMIC DNA]</scope>
    <source>
        <strain evidence="3 4">DSM 103371</strain>
    </source>
</reference>
<organism evidence="3 4">
    <name type="scientific">Silicimonas algicola</name>
    <dbReference type="NCBI Taxonomy" id="1826607"/>
    <lineage>
        <taxon>Bacteria</taxon>
        <taxon>Pseudomonadati</taxon>
        <taxon>Pseudomonadota</taxon>
        <taxon>Alphaproteobacteria</taxon>
        <taxon>Rhodobacterales</taxon>
        <taxon>Paracoccaceae</taxon>
    </lineage>
</organism>
<comment type="caution">
    <text evidence="3">The sequence shown here is derived from an EMBL/GenBank/DDBJ whole genome shotgun (WGS) entry which is preliminary data.</text>
</comment>
<evidence type="ECO:0000256" key="1">
    <source>
        <dbReference type="SAM" id="MobiDB-lite"/>
    </source>
</evidence>
<dbReference type="Proteomes" id="UP000245390">
    <property type="component" value="Unassembled WGS sequence"/>
</dbReference>
<feature type="compositionally biased region" description="Low complexity" evidence="1">
    <location>
        <begin position="142"/>
        <end position="152"/>
    </location>
</feature>
<feature type="compositionally biased region" description="Acidic residues" evidence="1">
    <location>
        <begin position="104"/>
        <end position="141"/>
    </location>
</feature>
<feature type="chain" id="PRO_5016351032" description="PepSY domain-containing protein" evidence="2">
    <location>
        <begin position="20"/>
        <end position="152"/>
    </location>
</feature>
<keyword evidence="4" id="KW-1185">Reference proteome</keyword>
<gene>
    <name evidence="3" type="ORF">C8D95_101114</name>
</gene>
<feature type="region of interest" description="Disordered" evidence="1">
    <location>
        <begin position="84"/>
        <end position="152"/>
    </location>
</feature>
<evidence type="ECO:0000313" key="4">
    <source>
        <dbReference type="Proteomes" id="UP000245390"/>
    </source>
</evidence>
<dbReference type="AlphaFoldDB" id="A0A316GBM7"/>
<feature type="signal peptide" evidence="2">
    <location>
        <begin position="1"/>
        <end position="19"/>
    </location>
</feature>
<keyword evidence="2" id="KW-0732">Signal</keyword>
<sequence>MLKRVFVLIYLALAMTAPAAASPDEVRARIVAELREEGYAEIRISRTLLGRMRFVAVTGDRQREIVVNPATGLILRDYIRFDRSRDGDSSRSASGGSSGKGSGDDDDDFDDDDNSDDDDSGGNDDDSDDDDSDDDDGDDDNSGSGSSNSGED</sequence>
<dbReference type="EMBL" id="QGGV01000001">
    <property type="protein sequence ID" value="PWK58308.1"/>
    <property type="molecule type" value="Genomic_DNA"/>
</dbReference>
<name>A0A316GBM7_9RHOB</name>
<evidence type="ECO:0000313" key="3">
    <source>
        <dbReference type="EMBL" id="PWK58308.1"/>
    </source>
</evidence>